<sequence length="307" mass="35649">MNIFDTRTKYLNNQLSKPDYIKQMYQFHHSKLFEYAEFIKQTNISSIEIIDEKVIVTSRDQVKMICPKGDHRVAPIESLNFLDYETMESAMIMRLLEPADCVVDIGANMGWYSINIAKKYPDSKIYAFEPIPKTYHYLAENISLNNIQNIEACPFGLSNEKNDLAFYFYPEGGVNASIANVSEREDVELINCHVEKLDDFVEQKKIKIDFIKCDVEGAELFAFKGGVESIKRDKPIVFTEMLRKWSAKFNYHPNEIILMFSDLGYECFYCSEDKLVKINTMTDDTVETNFFFLHSDKHALQISNLKS</sequence>
<evidence type="ECO:0000313" key="2">
    <source>
        <dbReference type="EMBL" id="MFD1121508.1"/>
    </source>
</evidence>
<dbReference type="NCBIfam" id="TIGR01444">
    <property type="entry name" value="fkbM_fam"/>
    <property type="match status" value="1"/>
</dbReference>
<keyword evidence="3" id="KW-1185">Reference proteome</keyword>
<comment type="caution">
    <text evidence="2">The sequence shown here is derived from an EMBL/GenBank/DDBJ whole genome shotgun (WGS) entry which is preliminary data.</text>
</comment>
<proteinExistence type="predicted"/>
<accession>A0ABW3P8M6</accession>
<dbReference type="InterPro" id="IPR052514">
    <property type="entry name" value="SAM-dependent_MTase"/>
</dbReference>
<reference evidence="3" key="1">
    <citation type="journal article" date="2019" name="Int. J. Syst. Evol. Microbiol.">
        <title>The Global Catalogue of Microorganisms (GCM) 10K type strain sequencing project: providing services to taxonomists for standard genome sequencing and annotation.</title>
        <authorList>
            <consortium name="The Broad Institute Genomics Platform"/>
            <consortium name="The Broad Institute Genome Sequencing Center for Infectious Disease"/>
            <person name="Wu L."/>
            <person name="Ma J."/>
        </authorList>
    </citation>
    <scope>NUCLEOTIDE SEQUENCE [LARGE SCALE GENOMIC DNA]</scope>
    <source>
        <strain evidence="3">CCUG 58411</strain>
    </source>
</reference>
<dbReference type="InterPro" id="IPR006342">
    <property type="entry name" value="FkbM_mtfrase"/>
</dbReference>
<evidence type="ECO:0000313" key="3">
    <source>
        <dbReference type="Proteomes" id="UP001597206"/>
    </source>
</evidence>
<keyword evidence="2" id="KW-0489">Methyltransferase</keyword>
<dbReference type="GO" id="GO:0032259">
    <property type="term" value="P:methylation"/>
    <property type="evidence" value="ECO:0007669"/>
    <property type="project" value="UniProtKB-KW"/>
</dbReference>
<dbReference type="PANTHER" id="PTHR34203:SF13">
    <property type="entry name" value="EXPRESSED PROTEIN"/>
    <property type="match status" value="1"/>
</dbReference>
<dbReference type="GO" id="GO:0008168">
    <property type="term" value="F:methyltransferase activity"/>
    <property type="evidence" value="ECO:0007669"/>
    <property type="project" value="UniProtKB-KW"/>
</dbReference>
<dbReference type="Gene3D" id="3.40.50.150">
    <property type="entry name" value="Vaccinia Virus protein VP39"/>
    <property type="match status" value="1"/>
</dbReference>
<dbReference type="Pfam" id="PF05050">
    <property type="entry name" value="Methyltransf_21"/>
    <property type="match status" value="1"/>
</dbReference>
<feature type="domain" description="Methyltransferase FkbM" evidence="1">
    <location>
        <begin position="104"/>
        <end position="266"/>
    </location>
</feature>
<dbReference type="EMBL" id="JBHTLN010000001">
    <property type="protein sequence ID" value="MFD1121508.1"/>
    <property type="molecule type" value="Genomic_DNA"/>
</dbReference>
<dbReference type="InterPro" id="IPR029063">
    <property type="entry name" value="SAM-dependent_MTases_sf"/>
</dbReference>
<gene>
    <name evidence="2" type="ORF">ACFQ2T_03250</name>
</gene>
<dbReference type="RefSeq" id="WP_379030445.1">
    <property type="nucleotide sequence ID" value="NZ_JBHTLN010000001.1"/>
</dbReference>
<dbReference type="Proteomes" id="UP001597206">
    <property type="component" value="Unassembled WGS sequence"/>
</dbReference>
<evidence type="ECO:0000259" key="1">
    <source>
        <dbReference type="Pfam" id="PF05050"/>
    </source>
</evidence>
<protein>
    <submittedName>
        <fullName evidence="2">FkbM family methyltransferase</fullName>
    </submittedName>
</protein>
<name>A0ABW3P8M6_9PROT</name>
<dbReference type="PANTHER" id="PTHR34203">
    <property type="entry name" value="METHYLTRANSFERASE, FKBM FAMILY PROTEIN"/>
    <property type="match status" value="1"/>
</dbReference>
<organism evidence="2 3">
    <name type="scientific">Methylophilus flavus</name>
    <dbReference type="NCBI Taxonomy" id="640084"/>
    <lineage>
        <taxon>Bacteria</taxon>
        <taxon>Pseudomonadati</taxon>
        <taxon>Pseudomonadota</taxon>
        <taxon>Betaproteobacteria</taxon>
        <taxon>Nitrosomonadales</taxon>
        <taxon>Methylophilaceae</taxon>
        <taxon>Methylophilus</taxon>
    </lineage>
</organism>
<dbReference type="SUPFAM" id="SSF53335">
    <property type="entry name" value="S-adenosyl-L-methionine-dependent methyltransferases"/>
    <property type="match status" value="1"/>
</dbReference>
<keyword evidence="2" id="KW-0808">Transferase</keyword>